<proteinExistence type="predicted"/>
<reference evidence="2 3" key="1">
    <citation type="submission" date="2023-01" db="EMBL/GenBank/DDBJ databases">
        <title>Analysis of 21 Apiospora genomes using comparative genomics revels a genus with tremendous synthesis potential of carbohydrate active enzymes and secondary metabolites.</title>
        <authorList>
            <person name="Sorensen T."/>
        </authorList>
    </citation>
    <scope>NUCLEOTIDE SEQUENCE [LARGE SCALE GENOMIC DNA]</scope>
    <source>
        <strain evidence="2 3">CBS 20057</strain>
    </source>
</reference>
<accession>A0ABR1R2T1</accession>
<comment type="caution">
    <text evidence="2">The sequence shown here is derived from an EMBL/GenBank/DDBJ whole genome shotgun (WGS) entry which is preliminary data.</text>
</comment>
<keyword evidence="3" id="KW-1185">Reference proteome</keyword>
<evidence type="ECO:0000313" key="2">
    <source>
        <dbReference type="EMBL" id="KAK7998499.1"/>
    </source>
</evidence>
<organism evidence="2 3">
    <name type="scientific">Apiospora marii</name>
    <dbReference type="NCBI Taxonomy" id="335849"/>
    <lineage>
        <taxon>Eukaryota</taxon>
        <taxon>Fungi</taxon>
        <taxon>Dikarya</taxon>
        <taxon>Ascomycota</taxon>
        <taxon>Pezizomycotina</taxon>
        <taxon>Sordariomycetes</taxon>
        <taxon>Xylariomycetidae</taxon>
        <taxon>Amphisphaeriales</taxon>
        <taxon>Apiosporaceae</taxon>
        <taxon>Apiospora</taxon>
    </lineage>
</organism>
<evidence type="ECO:0000313" key="3">
    <source>
        <dbReference type="Proteomes" id="UP001396898"/>
    </source>
</evidence>
<dbReference type="EMBL" id="JAQQWI010000021">
    <property type="protein sequence ID" value="KAK7998499.1"/>
    <property type="molecule type" value="Genomic_DNA"/>
</dbReference>
<dbReference type="Proteomes" id="UP001396898">
    <property type="component" value="Unassembled WGS sequence"/>
</dbReference>
<name>A0ABR1R2T1_9PEZI</name>
<feature type="compositionally biased region" description="Basic residues" evidence="1">
    <location>
        <begin position="158"/>
        <end position="168"/>
    </location>
</feature>
<gene>
    <name evidence="2" type="ORF">PG991_014978</name>
</gene>
<feature type="region of interest" description="Disordered" evidence="1">
    <location>
        <begin position="37"/>
        <end position="66"/>
    </location>
</feature>
<sequence length="368" mass="40342">MSSASTICALIKIDGIFDSVARVGDFGISHRPRFERGLLQSSSRPPSPENPSSSHTSSVPLVQPPDVDLRSPVGLVMPFIQYPSFPLPEPSHLRRTASESTTLQDADAAGFDRADHGQGQDAEKIAAPAWWTGLSPTFAVAMKNQQQAEREEQSGPPRRCRRTRERRARVGRSRALMNAFEKKVPVSVVIESELPGRAAAPFFAVTYTWAHKTPTVDGTLVSKVPVSVVIGSKNPNYPVGPPRPFCLMGFFAVTYIVQECIDSIIAERRRGRQPAKRVKSTASAGGHIDKPWSSVVLFTVAPSLRGYSQFARTSAEPVAERRQHGRLVQAYEKYNAGPSREETPRAPRMRILASTSVAEDDARAAWNT</sequence>
<evidence type="ECO:0000256" key="1">
    <source>
        <dbReference type="SAM" id="MobiDB-lite"/>
    </source>
</evidence>
<feature type="region of interest" description="Disordered" evidence="1">
    <location>
        <begin position="143"/>
        <end position="168"/>
    </location>
</feature>
<protein>
    <submittedName>
        <fullName evidence="2">Uncharacterized protein</fullName>
    </submittedName>
</protein>
<feature type="compositionally biased region" description="Low complexity" evidence="1">
    <location>
        <begin position="50"/>
        <end position="60"/>
    </location>
</feature>